<gene>
    <name evidence="1" type="ORF">S06H3_58681</name>
</gene>
<evidence type="ECO:0000313" key="1">
    <source>
        <dbReference type="EMBL" id="GAI56560.1"/>
    </source>
</evidence>
<proteinExistence type="predicted"/>
<feature type="non-terminal residue" evidence="1">
    <location>
        <position position="1"/>
    </location>
</feature>
<sequence>IVEIIVGKINLNFSIDKLYRIKMLFRAKNVMAIPKNLMR</sequence>
<accession>X1R0D1</accession>
<organism evidence="1">
    <name type="scientific">marine sediment metagenome</name>
    <dbReference type="NCBI Taxonomy" id="412755"/>
    <lineage>
        <taxon>unclassified sequences</taxon>
        <taxon>metagenomes</taxon>
        <taxon>ecological metagenomes</taxon>
    </lineage>
</organism>
<reference evidence="1" key="1">
    <citation type="journal article" date="2014" name="Front. Microbiol.">
        <title>High frequency of phylogenetically diverse reductive dehalogenase-homologous genes in deep subseafloor sedimentary metagenomes.</title>
        <authorList>
            <person name="Kawai M."/>
            <person name="Futagami T."/>
            <person name="Toyoda A."/>
            <person name="Takaki Y."/>
            <person name="Nishi S."/>
            <person name="Hori S."/>
            <person name="Arai W."/>
            <person name="Tsubouchi T."/>
            <person name="Morono Y."/>
            <person name="Uchiyama I."/>
            <person name="Ito T."/>
            <person name="Fujiyama A."/>
            <person name="Inagaki F."/>
            <person name="Takami H."/>
        </authorList>
    </citation>
    <scope>NUCLEOTIDE SEQUENCE</scope>
    <source>
        <strain evidence="1">Expedition CK06-06</strain>
    </source>
</reference>
<dbReference type="AlphaFoldDB" id="X1R0D1"/>
<comment type="caution">
    <text evidence="1">The sequence shown here is derived from an EMBL/GenBank/DDBJ whole genome shotgun (WGS) entry which is preliminary data.</text>
</comment>
<protein>
    <submittedName>
        <fullName evidence="1">Uncharacterized protein</fullName>
    </submittedName>
</protein>
<name>X1R0D1_9ZZZZ</name>
<dbReference type="EMBL" id="BARV01038020">
    <property type="protein sequence ID" value="GAI56560.1"/>
    <property type="molecule type" value="Genomic_DNA"/>
</dbReference>